<dbReference type="EMBL" id="VKHP01000100">
    <property type="protein sequence ID" value="NEU98652.1"/>
    <property type="molecule type" value="Genomic_DNA"/>
</dbReference>
<evidence type="ECO:0000256" key="2">
    <source>
        <dbReference type="ARBA" id="ARBA00010617"/>
    </source>
</evidence>
<feature type="domain" description="2Fe-2S ferredoxin-type" evidence="3">
    <location>
        <begin position="648"/>
        <end position="735"/>
    </location>
</feature>
<dbReference type="RefSeq" id="WP_163157172.1">
    <property type="nucleotide sequence ID" value="NZ_VKHP01000100.1"/>
</dbReference>
<dbReference type="InterPro" id="IPR017938">
    <property type="entry name" value="Riboflavin_synthase-like_b-brl"/>
</dbReference>
<dbReference type="InterPro" id="IPR017972">
    <property type="entry name" value="Cyt_P450_CS"/>
</dbReference>
<organism evidence="5 6">
    <name type="scientific">Bradyrhizobium uaiense</name>
    <dbReference type="NCBI Taxonomy" id="2594946"/>
    <lineage>
        <taxon>Bacteria</taxon>
        <taxon>Pseudomonadati</taxon>
        <taxon>Pseudomonadota</taxon>
        <taxon>Alphaproteobacteria</taxon>
        <taxon>Hyphomicrobiales</taxon>
        <taxon>Nitrobacteraceae</taxon>
        <taxon>Bradyrhizobium</taxon>
    </lineage>
</organism>
<comment type="caution">
    <text evidence="5">The sequence shown here is derived from an EMBL/GenBank/DDBJ whole genome shotgun (WGS) entry which is preliminary data.</text>
</comment>
<dbReference type="CDD" id="cd00207">
    <property type="entry name" value="fer2"/>
    <property type="match status" value="1"/>
</dbReference>
<dbReference type="PANTHER" id="PTHR46696">
    <property type="entry name" value="P450, PUTATIVE (EUROFUNG)-RELATED"/>
    <property type="match status" value="1"/>
</dbReference>
<dbReference type="PANTHER" id="PTHR46696:SF1">
    <property type="entry name" value="CYTOCHROME P450 YJIB-RELATED"/>
    <property type="match status" value="1"/>
</dbReference>
<feature type="domain" description="FAD-binding FR-type" evidence="4">
    <location>
        <begin position="421"/>
        <end position="523"/>
    </location>
</feature>
<dbReference type="GO" id="GO:0016705">
    <property type="term" value="F:oxidoreductase activity, acting on paired donors, with incorporation or reduction of molecular oxygen"/>
    <property type="evidence" value="ECO:0007669"/>
    <property type="project" value="InterPro"/>
</dbReference>
<dbReference type="CDD" id="cd06185">
    <property type="entry name" value="PDR_like"/>
    <property type="match status" value="1"/>
</dbReference>
<evidence type="ECO:0000313" key="5">
    <source>
        <dbReference type="EMBL" id="NEU98652.1"/>
    </source>
</evidence>
<dbReference type="GO" id="GO:0051537">
    <property type="term" value="F:2 iron, 2 sulfur cluster binding"/>
    <property type="evidence" value="ECO:0007669"/>
    <property type="project" value="InterPro"/>
</dbReference>
<dbReference type="GO" id="GO:0004497">
    <property type="term" value="F:monooxygenase activity"/>
    <property type="evidence" value="ECO:0007669"/>
    <property type="project" value="InterPro"/>
</dbReference>
<comment type="similarity">
    <text evidence="2">Belongs to the cytochrome P450 family.</text>
</comment>
<comment type="cofactor">
    <cofactor evidence="1">
        <name>heme</name>
        <dbReference type="ChEBI" id="CHEBI:30413"/>
    </cofactor>
</comment>
<dbReference type="AlphaFoldDB" id="A0A6P1BM36"/>
<protein>
    <submittedName>
        <fullName evidence="5">Cytochrome P450</fullName>
    </submittedName>
</protein>
<dbReference type="SUPFAM" id="SSF63380">
    <property type="entry name" value="Riboflavin synthase domain-like"/>
    <property type="match status" value="1"/>
</dbReference>
<dbReference type="Pfam" id="PF00111">
    <property type="entry name" value="Fer2"/>
    <property type="match status" value="1"/>
</dbReference>
<dbReference type="InterPro" id="IPR001128">
    <property type="entry name" value="Cyt_P450"/>
</dbReference>
<keyword evidence="6" id="KW-1185">Reference proteome</keyword>
<dbReference type="InterPro" id="IPR001041">
    <property type="entry name" value="2Fe-2S_ferredoxin-type"/>
</dbReference>
<evidence type="ECO:0000259" key="3">
    <source>
        <dbReference type="PROSITE" id="PS51085"/>
    </source>
</evidence>
<evidence type="ECO:0000256" key="1">
    <source>
        <dbReference type="ARBA" id="ARBA00001971"/>
    </source>
</evidence>
<dbReference type="InterPro" id="IPR006058">
    <property type="entry name" value="2Fe2S_fd_BS"/>
</dbReference>
<dbReference type="GO" id="GO:0005506">
    <property type="term" value="F:iron ion binding"/>
    <property type="evidence" value="ECO:0007669"/>
    <property type="project" value="InterPro"/>
</dbReference>
<dbReference type="PROSITE" id="PS51384">
    <property type="entry name" value="FAD_FR"/>
    <property type="match status" value="1"/>
</dbReference>
<dbReference type="PRINTS" id="PR00409">
    <property type="entry name" value="PHDIOXRDTASE"/>
</dbReference>
<dbReference type="SUPFAM" id="SSF52343">
    <property type="entry name" value="Ferredoxin reductase-like, C-terminal NADP-linked domain"/>
    <property type="match status" value="1"/>
</dbReference>
<sequence length="735" mass="81137">MNLACPHGRALEEAPTYDVDFYDDAFIRAPWPHYAAMRALGPVVWLPRHRNFAVTQYREVREILQDWRTYSSAQGVAADDAGCDFLRGNTLASDPPIHDEMRIAMSKPLLPGALARVRERVDEAAVALVNDLVARRNFDGIADFARFLPLTIVTQLVGLPEDGRGNMLKWAAASFDILGVQNARGREAINAVKEMRHWIATRATPEHLKADSWTARIHELVEAGQIPAEMAPLLVRDYINPSLDTTISATGQLIYQLGKNPDQWQLLRERPELIPNAVNEAVRLGSPIRSFSRTVVHATALSGVPLAAGSRVMVLFGSANRDERKFPNPDKFDVTRSGFDHVGFGHGIHMCVGMHLAQLEMQALLKALIYHVDRIVVGEPTIAINNTIHAFSTLRVSMWPIASPQAPVQPHASQAAVSAPTAWIGVSVDQVTRPTPDIVVIDVIAEHGQQLPSFTAGAHIDVEAVPGIIRQYSLCGDPVNRDRYRIAVRRDASSRGGSNAIHSHAQVGARLRIRPPRNSFPLNEEARCFLLFAAGIGITPILCMAYRLDALGRDFLLHYAVRRRYDAAFISELLRSPFADKVRLHVSDEGSRLDIQRVLSAPKSEQHVYICGPHRFIEPLVNHASQLGWLEEHVHVERFSREVVAAGEPFTIIAERSGKRVEVASDKTILAALKDAGIDVQSSCQSGVCGTCLTDVLQGIPEHRDLVQTPEEKASNLKVAVCCSRARSRILVLDI</sequence>
<dbReference type="InterPro" id="IPR036396">
    <property type="entry name" value="Cyt_P450_sf"/>
</dbReference>
<dbReference type="SUPFAM" id="SSF48264">
    <property type="entry name" value="Cytochrome P450"/>
    <property type="match status" value="1"/>
</dbReference>
<accession>A0A6P1BM36</accession>
<dbReference type="PROSITE" id="PS00086">
    <property type="entry name" value="CYTOCHROME_P450"/>
    <property type="match status" value="1"/>
</dbReference>
<reference evidence="5 6" key="1">
    <citation type="journal article" date="2020" name="Arch. Microbiol.">
        <title>Bradyrhizobium uaiense sp. nov., a new highly efficient cowpea symbiont.</title>
        <authorList>
            <person name="Cabral Michel D."/>
            <person name="Azarias Guimaraes A."/>
            <person name="Martins da Costa E."/>
            <person name="Soares de Carvalho T."/>
            <person name="Balsanelli E."/>
            <person name="Willems A."/>
            <person name="Maltempi de Souza E."/>
            <person name="de Souza Moreira F.M."/>
        </authorList>
    </citation>
    <scope>NUCLEOTIDE SEQUENCE [LARGE SCALE GENOMIC DNA]</scope>
    <source>
        <strain evidence="5 6">UFLA 03-164</strain>
    </source>
</reference>
<dbReference type="Gene3D" id="3.10.20.30">
    <property type="match status" value="1"/>
</dbReference>
<evidence type="ECO:0000313" key="6">
    <source>
        <dbReference type="Proteomes" id="UP000468531"/>
    </source>
</evidence>
<dbReference type="Gene3D" id="3.40.50.80">
    <property type="entry name" value="Nucleotide-binding domain of ferredoxin-NADP reductase (FNR) module"/>
    <property type="match status" value="1"/>
</dbReference>
<dbReference type="SUPFAM" id="SSF54292">
    <property type="entry name" value="2Fe-2S ferredoxin-like"/>
    <property type="match status" value="1"/>
</dbReference>
<gene>
    <name evidence="5" type="ORF">FNJ47_23190</name>
</gene>
<dbReference type="Gene3D" id="1.10.630.10">
    <property type="entry name" value="Cytochrome P450"/>
    <property type="match status" value="1"/>
</dbReference>
<dbReference type="GO" id="GO:0020037">
    <property type="term" value="F:heme binding"/>
    <property type="evidence" value="ECO:0007669"/>
    <property type="project" value="InterPro"/>
</dbReference>
<proteinExistence type="inferred from homology"/>
<dbReference type="PROSITE" id="PS00197">
    <property type="entry name" value="2FE2S_FER_1"/>
    <property type="match status" value="1"/>
</dbReference>
<dbReference type="Proteomes" id="UP000468531">
    <property type="component" value="Unassembled WGS sequence"/>
</dbReference>
<dbReference type="InterPro" id="IPR036010">
    <property type="entry name" value="2Fe-2S_ferredoxin-like_sf"/>
</dbReference>
<dbReference type="Gene3D" id="2.40.30.10">
    <property type="entry name" value="Translation factors"/>
    <property type="match status" value="1"/>
</dbReference>
<dbReference type="InterPro" id="IPR017927">
    <property type="entry name" value="FAD-bd_FR_type"/>
</dbReference>
<dbReference type="InterPro" id="IPR039261">
    <property type="entry name" value="FNR_nucleotide-bd"/>
</dbReference>
<dbReference type="Pfam" id="PF00067">
    <property type="entry name" value="p450"/>
    <property type="match status" value="1"/>
</dbReference>
<name>A0A6P1BM36_9BRAD</name>
<dbReference type="InterPro" id="IPR012675">
    <property type="entry name" value="Beta-grasp_dom_sf"/>
</dbReference>
<dbReference type="PROSITE" id="PS51085">
    <property type="entry name" value="2FE2S_FER_2"/>
    <property type="match status" value="1"/>
</dbReference>
<dbReference type="CDD" id="cd11037">
    <property type="entry name" value="CYP199A2-like"/>
    <property type="match status" value="1"/>
</dbReference>
<evidence type="ECO:0000259" key="4">
    <source>
        <dbReference type="PROSITE" id="PS51384"/>
    </source>
</evidence>